<dbReference type="Pfam" id="PF01471">
    <property type="entry name" value="PG_binding_1"/>
    <property type="match status" value="1"/>
</dbReference>
<dbReference type="RefSeq" id="WP_200821458.1">
    <property type="nucleotide sequence ID" value="NZ_FNVA01000001.1"/>
</dbReference>
<feature type="chain" id="PRO_5009284967" description="Peptidoglycan binding-like domain-containing protein" evidence="2">
    <location>
        <begin position="23"/>
        <end position="152"/>
    </location>
</feature>
<dbReference type="PROSITE" id="PS51257">
    <property type="entry name" value="PROKAR_LIPOPROTEIN"/>
    <property type="match status" value="1"/>
</dbReference>
<dbReference type="InterPro" id="IPR002477">
    <property type="entry name" value="Peptidoglycan-bd-like"/>
</dbReference>
<dbReference type="EMBL" id="FNVA01000001">
    <property type="protein sequence ID" value="SEF61462.1"/>
    <property type="molecule type" value="Genomic_DNA"/>
</dbReference>
<accession>A0A1H5TF37</accession>
<feature type="domain" description="Peptidoglycan binding-like" evidence="3">
    <location>
        <begin position="81"/>
        <end position="119"/>
    </location>
</feature>
<keyword evidence="5" id="KW-1185">Reference proteome</keyword>
<evidence type="ECO:0000259" key="3">
    <source>
        <dbReference type="Pfam" id="PF01471"/>
    </source>
</evidence>
<protein>
    <recommendedName>
        <fullName evidence="3">Peptidoglycan binding-like domain-containing protein</fullName>
    </recommendedName>
</protein>
<dbReference type="AlphaFoldDB" id="A0A1H5TF37"/>
<evidence type="ECO:0000313" key="4">
    <source>
        <dbReference type="EMBL" id="SEF61462.1"/>
    </source>
</evidence>
<evidence type="ECO:0000256" key="2">
    <source>
        <dbReference type="SAM" id="SignalP"/>
    </source>
</evidence>
<name>A0A1H5TF37_9BACT</name>
<feature type="region of interest" description="Disordered" evidence="1">
    <location>
        <begin position="33"/>
        <end position="74"/>
    </location>
</feature>
<proteinExistence type="predicted"/>
<dbReference type="InterPro" id="IPR036366">
    <property type="entry name" value="PGBDSf"/>
</dbReference>
<dbReference type="SUPFAM" id="SSF47090">
    <property type="entry name" value="PGBD-like"/>
    <property type="match status" value="1"/>
</dbReference>
<dbReference type="Gene3D" id="1.10.101.10">
    <property type="entry name" value="PGBD-like superfamily/PGBD"/>
    <property type="match status" value="1"/>
</dbReference>
<evidence type="ECO:0000256" key="1">
    <source>
        <dbReference type="SAM" id="MobiDB-lite"/>
    </source>
</evidence>
<gene>
    <name evidence="4" type="ORF">SAMN05421819_0587</name>
</gene>
<feature type="signal peptide" evidence="2">
    <location>
        <begin position="1"/>
        <end position="22"/>
    </location>
</feature>
<dbReference type="Proteomes" id="UP000236728">
    <property type="component" value="Unassembled WGS sequence"/>
</dbReference>
<reference evidence="4 5" key="1">
    <citation type="submission" date="2016-10" db="EMBL/GenBank/DDBJ databases">
        <authorList>
            <person name="de Groot N.N."/>
        </authorList>
    </citation>
    <scope>NUCLEOTIDE SEQUENCE [LARGE SCALE GENOMIC DNA]</scope>
    <source>
        <strain evidence="4 5">DSM 22489</strain>
    </source>
</reference>
<evidence type="ECO:0000313" key="5">
    <source>
        <dbReference type="Proteomes" id="UP000236728"/>
    </source>
</evidence>
<dbReference type="InterPro" id="IPR036365">
    <property type="entry name" value="PGBD-like_sf"/>
</dbReference>
<sequence>MRRSLPLVVCTASLLACLPALAVKPHAHAVAHSHAVKSSRSSSAHSGASLHRSSLSKTHGKAATNPHGHLSQISMDTDRATQIQTALIKNGYLTGEPSGKWDAESISAMQKLQSDNGWQTKIMPDSRALIKLGLGSKPEAATQTASVGSPAQ</sequence>
<organism evidence="4 5">
    <name type="scientific">Bryocella elongata</name>
    <dbReference type="NCBI Taxonomy" id="863522"/>
    <lineage>
        <taxon>Bacteria</taxon>
        <taxon>Pseudomonadati</taxon>
        <taxon>Acidobacteriota</taxon>
        <taxon>Terriglobia</taxon>
        <taxon>Terriglobales</taxon>
        <taxon>Acidobacteriaceae</taxon>
        <taxon>Bryocella</taxon>
    </lineage>
</organism>
<keyword evidence="2" id="KW-0732">Signal</keyword>
<feature type="compositionally biased region" description="Low complexity" evidence="1">
    <location>
        <begin position="38"/>
        <end position="57"/>
    </location>
</feature>